<dbReference type="InterPro" id="IPR041698">
    <property type="entry name" value="Methyltransf_25"/>
</dbReference>
<gene>
    <name evidence="3" type="ORF">FHT01_000361</name>
</gene>
<keyword evidence="3" id="KW-0489">Methyltransferase</keyword>
<keyword evidence="4" id="KW-1185">Reference proteome</keyword>
<dbReference type="GO" id="GO:0008168">
    <property type="term" value="F:methyltransferase activity"/>
    <property type="evidence" value="ECO:0007669"/>
    <property type="project" value="UniProtKB-KW"/>
</dbReference>
<feature type="domain" description="Methyltransferase" evidence="2">
    <location>
        <begin position="62"/>
        <end position="147"/>
    </location>
</feature>
<dbReference type="CDD" id="cd02440">
    <property type="entry name" value="AdoMet_MTases"/>
    <property type="match status" value="1"/>
</dbReference>
<accession>A0ABX0TZM6</accession>
<evidence type="ECO:0000256" key="1">
    <source>
        <dbReference type="ARBA" id="ARBA00022679"/>
    </source>
</evidence>
<proteinExistence type="predicted"/>
<dbReference type="Pfam" id="PF13649">
    <property type="entry name" value="Methyltransf_25"/>
    <property type="match status" value="1"/>
</dbReference>
<evidence type="ECO:0000313" key="3">
    <source>
        <dbReference type="EMBL" id="NIJ22819.1"/>
    </source>
</evidence>
<evidence type="ECO:0000313" key="4">
    <source>
        <dbReference type="Proteomes" id="UP000788153"/>
    </source>
</evidence>
<dbReference type="EMBL" id="JAASQP010000001">
    <property type="protein sequence ID" value="NIJ22819.1"/>
    <property type="molecule type" value="Genomic_DNA"/>
</dbReference>
<comment type="caution">
    <text evidence="3">The sequence shown here is derived from an EMBL/GenBank/DDBJ whole genome shotgun (WGS) entry which is preliminary data.</text>
</comment>
<dbReference type="RefSeq" id="WP_218975207.1">
    <property type="nucleotide sequence ID" value="NZ_VDYR01000001.1"/>
</dbReference>
<reference evidence="3 4" key="1">
    <citation type="submission" date="2020-03" db="EMBL/GenBank/DDBJ databases">
        <title>Genomic Encyclopedia of Type Strains, Phase IV (KMG-IV): sequencing the most valuable type-strain genomes for metagenomic binning, comparative biology and taxonomic classification.</title>
        <authorList>
            <person name="Goeker M."/>
        </authorList>
    </citation>
    <scope>NUCLEOTIDE SEQUENCE [LARGE SCALE GENOMIC DNA]</scope>
    <source>
        <strain evidence="3 4">DSM 22753</strain>
    </source>
</reference>
<organism evidence="3 4">
    <name type="scientific">Sphingomonas japonica</name>
    <dbReference type="NCBI Taxonomy" id="511662"/>
    <lineage>
        <taxon>Bacteria</taxon>
        <taxon>Pseudomonadati</taxon>
        <taxon>Pseudomonadota</taxon>
        <taxon>Alphaproteobacteria</taxon>
        <taxon>Sphingomonadales</taxon>
        <taxon>Sphingomonadaceae</taxon>
        <taxon>Sphingomonas</taxon>
    </lineage>
</organism>
<sequence length="229" mass="24693">MMADRHGGSRAIRTDGFARMPDRIVSLYDRTAAAWDAARQRAGLEDAWLDQFRLGLPDGAEVLDIGCGSGVPIAEMLIERGVAMTGLDASPSLIAIAARRFAKAAWITGDMRGMALHRTFDGLIAWHSLFHLPADDQRAMFPRFALHARAGTMLLFTSGLREGVTWGEWQGEPLYHASLDSAEYAGLLAASGFEIVAHQVDDRQAGGANVWLARYAPQISPASGLDGSA</sequence>
<evidence type="ECO:0000259" key="2">
    <source>
        <dbReference type="Pfam" id="PF13649"/>
    </source>
</evidence>
<dbReference type="PANTHER" id="PTHR43861">
    <property type="entry name" value="TRANS-ACONITATE 2-METHYLTRANSFERASE-RELATED"/>
    <property type="match status" value="1"/>
</dbReference>
<keyword evidence="1" id="KW-0808">Transferase</keyword>
<protein>
    <submittedName>
        <fullName evidence="3">SAM-dependent methyltransferase</fullName>
    </submittedName>
</protein>
<dbReference type="GO" id="GO:0032259">
    <property type="term" value="P:methylation"/>
    <property type="evidence" value="ECO:0007669"/>
    <property type="project" value="UniProtKB-KW"/>
</dbReference>
<name>A0ABX0TZM6_9SPHN</name>
<dbReference type="Proteomes" id="UP000788153">
    <property type="component" value="Unassembled WGS sequence"/>
</dbReference>